<feature type="non-terminal residue" evidence="3">
    <location>
        <position position="1"/>
    </location>
</feature>
<feature type="non-terminal residue" evidence="3">
    <location>
        <position position="257"/>
    </location>
</feature>
<dbReference type="Gene3D" id="1.20.58.900">
    <property type="match status" value="1"/>
</dbReference>
<proteinExistence type="predicted"/>
<gene>
    <name evidence="3" type="ORF">KIPB_014371</name>
</gene>
<evidence type="ECO:0000313" key="4">
    <source>
        <dbReference type="Proteomes" id="UP000265618"/>
    </source>
</evidence>
<evidence type="ECO:0000256" key="1">
    <source>
        <dbReference type="SAM" id="MobiDB-lite"/>
    </source>
</evidence>
<protein>
    <recommendedName>
        <fullName evidence="2">RUN domain-containing protein</fullName>
    </recommendedName>
</protein>
<evidence type="ECO:0000259" key="2">
    <source>
        <dbReference type="PROSITE" id="PS50826"/>
    </source>
</evidence>
<dbReference type="EMBL" id="BDIP01007340">
    <property type="protein sequence ID" value="GIQ91218.1"/>
    <property type="molecule type" value="Genomic_DNA"/>
</dbReference>
<dbReference type="Pfam" id="PF02759">
    <property type="entry name" value="RUN"/>
    <property type="match status" value="1"/>
</dbReference>
<dbReference type="SUPFAM" id="SSF140741">
    <property type="entry name" value="RUN domain-like"/>
    <property type="match status" value="1"/>
</dbReference>
<dbReference type="Proteomes" id="UP000265618">
    <property type="component" value="Unassembled WGS sequence"/>
</dbReference>
<dbReference type="InterPro" id="IPR004012">
    <property type="entry name" value="Run_dom"/>
</dbReference>
<reference evidence="3 4" key="1">
    <citation type="journal article" date="2018" name="PLoS ONE">
        <title>The draft genome of Kipferlia bialata reveals reductive genome evolution in fornicate parasites.</title>
        <authorList>
            <person name="Tanifuji G."/>
            <person name="Takabayashi S."/>
            <person name="Kume K."/>
            <person name="Takagi M."/>
            <person name="Nakayama T."/>
            <person name="Kamikawa R."/>
            <person name="Inagaki Y."/>
            <person name="Hashimoto T."/>
        </authorList>
    </citation>
    <scope>NUCLEOTIDE SEQUENCE [LARGE SCALE GENOMIC DNA]</scope>
    <source>
        <strain evidence="3">NY0173</strain>
    </source>
</reference>
<accession>A0A9K3D8N5</accession>
<feature type="domain" description="RUN" evidence="2">
    <location>
        <begin position="1"/>
        <end position="131"/>
    </location>
</feature>
<dbReference type="PROSITE" id="PS50826">
    <property type="entry name" value="RUN"/>
    <property type="match status" value="1"/>
</dbReference>
<feature type="compositionally biased region" description="Basic and acidic residues" evidence="1">
    <location>
        <begin position="221"/>
        <end position="257"/>
    </location>
</feature>
<feature type="compositionally biased region" description="Basic and acidic residues" evidence="1">
    <location>
        <begin position="178"/>
        <end position="190"/>
    </location>
</feature>
<dbReference type="AlphaFoldDB" id="A0A9K3D8N5"/>
<evidence type="ECO:0000313" key="3">
    <source>
        <dbReference type="EMBL" id="GIQ91218.1"/>
    </source>
</evidence>
<comment type="caution">
    <text evidence="3">The sequence shown here is derived from an EMBL/GenBank/DDBJ whole genome shotgun (WGS) entry which is preliminary data.</text>
</comment>
<sequence>TVTLTRSLLRVLCNGIRLSTKGDPQLWDLFKKVPRLVPNSAVSDTLTYGIKTVKTQCKTDVDRYTGYLRFMVSNKLISEAVTGMTSTKARVSVKALYRGDSLMMGAEHTQRLLGDLERLDELPLDLGLSVELDTDLMPVDTLRPILEAFNERVEAEGGDTVAEEREDEVPDNSQPEIETEKESEGEKEADAQDSAEPIFAFEPLEVPNGERAEVVAESTDETERLEAERVEAERLEAETVEAERLAAEKAEAEKLEA</sequence>
<dbReference type="InterPro" id="IPR037213">
    <property type="entry name" value="Run_dom_sf"/>
</dbReference>
<keyword evidence="4" id="KW-1185">Reference proteome</keyword>
<feature type="region of interest" description="Disordered" evidence="1">
    <location>
        <begin position="153"/>
        <end position="257"/>
    </location>
</feature>
<name>A0A9K3D8N5_9EUKA</name>
<organism evidence="3 4">
    <name type="scientific">Kipferlia bialata</name>
    <dbReference type="NCBI Taxonomy" id="797122"/>
    <lineage>
        <taxon>Eukaryota</taxon>
        <taxon>Metamonada</taxon>
        <taxon>Carpediemonas-like organisms</taxon>
        <taxon>Kipferlia</taxon>
    </lineage>
</organism>